<dbReference type="GO" id="GO:0030170">
    <property type="term" value="F:pyridoxal phosphate binding"/>
    <property type="evidence" value="ECO:0007669"/>
    <property type="project" value="InterPro"/>
</dbReference>
<dbReference type="GO" id="GO:0030151">
    <property type="term" value="F:molybdenum ion binding"/>
    <property type="evidence" value="ECO:0007669"/>
    <property type="project" value="InterPro"/>
</dbReference>
<dbReference type="InterPro" id="IPR005302">
    <property type="entry name" value="MoCF_Sase_C"/>
</dbReference>
<dbReference type="EMBL" id="OB793627">
    <property type="protein sequence ID" value="CAD7428090.1"/>
    <property type="molecule type" value="Genomic_DNA"/>
</dbReference>
<reference evidence="2" key="1">
    <citation type="submission" date="2020-11" db="EMBL/GenBank/DDBJ databases">
        <authorList>
            <person name="Tran Van P."/>
        </authorList>
    </citation>
    <scope>NUCLEOTIDE SEQUENCE</scope>
</reference>
<dbReference type="SUPFAM" id="SSF50800">
    <property type="entry name" value="PK beta-barrel domain-like"/>
    <property type="match status" value="1"/>
</dbReference>
<dbReference type="Pfam" id="PF03473">
    <property type="entry name" value="MOSC"/>
    <property type="match status" value="1"/>
</dbReference>
<evidence type="ECO:0000259" key="1">
    <source>
        <dbReference type="PROSITE" id="PS51340"/>
    </source>
</evidence>
<feature type="domain" description="MOSC" evidence="1">
    <location>
        <begin position="1"/>
        <end position="174"/>
    </location>
</feature>
<dbReference type="AlphaFoldDB" id="A0A7R9E5Z6"/>
<dbReference type="PROSITE" id="PS51340">
    <property type="entry name" value="MOSC"/>
    <property type="match status" value="1"/>
</dbReference>
<organism evidence="2">
    <name type="scientific">Timema monikensis</name>
    <dbReference type="NCBI Taxonomy" id="170555"/>
    <lineage>
        <taxon>Eukaryota</taxon>
        <taxon>Metazoa</taxon>
        <taxon>Ecdysozoa</taxon>
        <taxon>Arthropoda</taxon>
        <taxon>Hexapoda</taxon>
        <taxon>Insecta</taxon>
        <taxon>Pterygota</taxon>
        <taxon>Neoptera</taxon>
        <taxon>Polyneoptera</taxon>
        <taxon>Phasmatodea</taxon>
        <taxon>Timematodea</taxon>
        <taxon>Timematoidea</taxon>
        <taxon>Timematidae</taxon>
        <taxon>Timema</taxon>
    </lineage>
</organism>
<dbReference type="GO" id="GO:0003824">
    <property type="term" value="F:catalytic activity"/>
    <property type="evidence" value="ECO:0007669"/>
    <property type="project" value="InterPro"/>
</dbReference>
<sequence>MPPYAECSISNMSPLGTGKKPALSLSNQAQFLLVNDCSIDWLKEKLEDSAEYSQESQLEFETVSSFQSNLLARFRCNLAVQGKKPFEENDWTNIQIGQVRFQSEGVCTRCQMVCIDQSTGEKTREPLHTIAASFQGKMRREEGVIDHLRGSGRLTPPSELVECRLQLIMKNRPVKCDIIEWHGPPTILAALLLMGPESFH</sequence>
<name>A0A7R9E5Z6_9NEOP</name>
<proteinExistence type="predicted"/>
<gene>
    <name evidence="2" type="ORF">TMSB3V08_LOCUS4905</name>
</gene>
<evidence type="ECO:0000313" key="2">
    <source>
        <dbReference type="EMBL" id="CAD7428090.1"/>
    </source>
</evidence>
<dbReference type="InterPro" id="IPR011037">
    <property type="entry name" value="Pyrv_Knase-like_insert_dom_sf"/>
</dbReference>
<protein>
    <recommendedName>
        <fullName evidence="1">MOSC domain-containing protein</fullName>
    </recommendedName>
</protein>
<accession>A0A7R9E5Z6</accession>